<organism evidence="8 9">
    <name type="scientific">Nicrophorus vespilloides</name>
    <name type="common">Boreal carrion beetle</name>
    <dbReference type="NCBI Taxonomy" id="110193"/>
    <lineage>
        <taxon>Eukaryota</taxon>
        <taxon>Metazoa</taxon>
        <taxon>Ecdysozoa</taxon>
        <taxon>Arthropoda</taxon>
        <taxon>Hexapoda</taxon>
        <taxon>Insecta</taxon>
        <taxon>Pterygota</taxon>
        <taxon>Neoptera</taxon>
        <taxon>Endopterygota</taxon>
        <taxon>Coleoptera</taxon>
        <taxon>Polyphaga</taxon>
        <taxon>Staphyliniformia</taxon>
        <taxon>Silphidae</taxon>
        <taxon>Nicrophorinae</taxon>
        <taxon>Nicrophorus</taxon>
    </lineage>
</organism>
<feature type="transmembrane region" description="Helical" evidence="6">
    <location>
        <begin position="72"/>
        <end position="92"/>
    </location>
</feature>
<dbReference type="Proteomes" id="UP000695000">
    <property type="component" value="Unplaced"/>
</dbReference>
<feature type="transmembrane region" description="Helical" evidence="6">
    <location>
        <begin position="340"/>
        <end position="360"/>
    </location>
</feature>
<keyword evidence="5 6" id="KW-0472">Membrane</keyword>
<feature type="transmembrane region" description="Helical" evidence="6">
    <location>
        <begin position="154"/>
        <end position="175"/>
    </location>
</feature>
<keyword evidence="3 6" id="KW-0812">Transmembrane</keyword>
<accession>A0ABM1MP13</accession>
<evidence type="ECO:0000256" key="5">
    <source>
        <dbReference type="ARBA" id="ARBA00023136"/>
    </source>
</evidence>
<feature type="transmembrane region" description="Helical" evidence="6">
    <location>
        <begin position="372"/>
        <end position="393"/>
    </location>
</feature>
<evidence type="ECO:0000313" key="8">
    <source>
        <dbReference type="Proteomes" id="UP000695000"/>
    </source>
</evidence>
<dbReference type="GeneID" id="108562470"/>
<evidence type="ECO:0000256" key="1">
    <source>
        <dbReference type="ARBA" id="ARBA00004141"/>
    </source>
</evidence>
<feature type="transmembrane region" description="Helical" evidence="6">
    <location>
        <begin position="181"/>
        <end position="204"/>
    </location>
</feature>
<dbReference type="RefSeq" id="XP_017776314.1">
    <property type="nucleotide sequence ID" value="XM_017920825.1"/>
</dbReference>
<reference evidence="9 10" key="1">
    <citation type="submission" date="2025-05" db="UniProtKB">
        <authorList>
            <consortium name="RefSeq"/>
        </authorList>
    </citation>
    <scope>IDENTIFICATION</scope>
    <source>
        <tissue evidence="9 10">Whole Larva</tissue>
    </source>
</reference>
<feature type="transmembrane region" description="Helical" evidence="6">
    <location>
        <begin position="249"/>
        <end position="273"/>
    </location>
</feature>
<sequence length="499" mass="53931">MVQDAIENGMPGERPIYGTFNKSETIMKTKSFIRKIWIGYSYIPSLILLALVLWAIGYSLFGDKYAGIESQLFSLAVLFILAKIVGCLVAYLKIPPMVGMLLVGVLLRNVGFLHITGNYRNFTSVLRQLALVNIMLPAGLGMDPKALKKLIGMILNLAIVPVAVEVVAIAVASHFLLNLPWLWGVLLGLLLAAVSPAVIIPCLFQLQDMGYGVNKGVHTLVIAASTFNDIICIALFGIVLGIIFSTGTLVMQILQGPIVLAIGFGFGIVWGFVCRLVPSKHEDHVVTLRTLLLGLGCVLSAVGSDAIGYGGAGALGCIVAAFVASLGWRKEGWDNNNPVRLNFILLWKFFEPISFGLIGMEVNFEILEGYTVLYGTIAMTAALLLRMVTSFAVTQCSNLNLKENIFVAISWIPKATVQAALGPAALDIAWSLGDKQLIEYSNVVIIVAVISIIITSPIGAVLIMQLGPRFLHRTTENTATEVLPEVQVSQIEMETQKSN</sequence>
<feature type="transmembrane region" description="Helical" evidence="6">
    <location>
        <begin position="405"/>
        <end position="430"/>
    </location>
</feature>
<evidence type="ECO:0000259" key="7">
    <source>
        <dbReference type="Pfam" id="PF00999"/>
    </source>
</evidence>
<evidence type="ECO:0000313" key="10">
    <source>
        <dbReference type="RefSeq" id="XP_017776314.1"/>
    </source>
</evidence>
<feature type="transmembrane region" description="Helical" evidence="6">
    <location>
        <begin position="309"/>
        <end position="328"/>
    </location>
</feature>
<gene>
    <name evidence="9 10" type="primary">LOC108562470</name>
</gene>
<evidence type="ECO:0000256" key="4">
    <source>
        <dbReference type="ARBA" id="ARBA00022989"/>
    </source>
</evidence>
<keyword evidence="8" id="KW-1185">Reference proteome</keyword>
<evidence type="ECO:0000256" key="2">
    <source>
        <dbReference type="ARBA" id="ARBA00007367"/>
    </source>
</evidence>
<feature type="transmembrane region" description="Helical" evidence="6">
    <location>
        <begin position="216"/>
        <end position="243"/>
    </location>
</feature>
<feature type="transmembrane region" description="Helical" evidence="6">
    <location>
        <begin position="37"/>
        <end position="60"/>
    </location>
</feature>
<feature type="transmembrane region" description="Helical" evidence="6">
    <location>
        <begin position="442"/>
        <end position="463"/>
    </location>
</feature>
<keyword evidence="4 6" id="KW-1133">Transmembrane helix</keyword>
<dbReference type="InterPro" id="IPR038770">
    <property type="entry name" value="Na+/solute_symporter_sf"/>
</dbReference>
<dbReference type="Pfam" id="PF00999">
    <property type="entry name" value="Na_H_Exchanger"/>
    <property type="match status" value="1"/>
</dbReference>
<evidence type="ECO:0000256" key="3">
    <source>
        <dbReference type="ARBA" id="ARBA00022692"/>
    </source>
</evidence>
<comment type="similarity">
    <text evidence="2">Belongs to the monovalent cation:proton antiporter 1 (CPA1) transporter (TC 2.A.36) family.</text>
</comment>
<evidence type="ECO:0000256" key="6">
    <source>
        <dbReference type="SAM" id="Phobius"/>
    </source>
</evidence>
<comment type="subcellular location">
    <subcellularLocation>
        <location evidence="1">Membrane</location>
        <topology evidence="1">Multi-pass membrane protein</topology>
    </subcellularLocation>
</comment>
<dbReference type="PANTHER" id="PTHR31102:SF21">
    <property type="entry name" value="NA[+]_H[+] HYDROGEN ANTIPORTER 2, ISOFORM B"/>
    <property type="match status" value="1"/>
</dbReference>
<feature type="domain" description="Cation/H+ exchanger transmembrane" evidence="7">
    <location>
        <begin position="81"/>
        <end position="456"/>
    </location>
</feature>
<dbReference type="PANTHER" id="PTHR31102">
    <property type="match status" value="1"/>
</dbReference>
<feature type="transmembrane region" description="Helical" evidence="6">
    <location>
        <begin position="285"/>
        <end position="303"/>
    </location>
</feature>
<dbReference type="RefSeq" id="XP_017776313.1">
    <property type="nucleotide sequence ID" value="XM_017920824.1"/>
</dbReference>
<dbReference type="InterPro" id="IPR051843">
    <property type="entry name" value="CPA1_transporter"/>
</dbReference>
<proteinExistence type="inferred from homology"/>
<dbReference type="InterPro" id="IPR006153">
    <property type="entry name" value="Cation/H_exchanger_TM"/>
</dbReference>
<evidence type="ECO:0000313" key="9">
    <source>
        <dbReference type="RefSeq" id="XP_017776313.1"/>
    </source>
</evidence>
<name>A0ABM1MP13_NICVS</name>
<protein>
    <submittedName>
        <fullName evidence="9 10">Mitochondrial sodium/hydrogen exchanger 9B2-like</fullName>
    </submittedName>
</protein>
<dbReference type="Gene3D" id="1.20.1530.20">
    <property type="match status" value="1"/>
</dbReference>